<keyword evidence="1" id="KW-0472">Membrane</keyword>
<sequence length="83" mass="8804">MSIKRTTLLTLALSLSAAQPALAYVGPGAGLSLLGAFWGLIVVLFAALGFIIFWPLRRFRRRVQTSTGAGTDASAADDRKPDV</sequence>
<keyword evidence="1" id="KW-0812">Transmembrane</keyword>
<dbReference type="RefSeq" id="WP_125181037.1">
    <property type="nucleotide sequence ID" value="NZ_QZMU01000001.1"/>
</dbReference>
<proteinExistence type="predicted"/>
<keyword evidence="2" id="KW-0732">Signal</keyword>
<feature type="signal peptide" evidence="2">
    <location>
        <begin position="1"/>
        <end position="23"/>
    </location>
</feature>
<organism evidence="3 4">
    <name type="scientific">Thiohalobacter thiocyanaticus</name>
    <dbReference type="NCBI Taxonomy" id="585455"/>
    <lineage>
        <taxon>Bacteria</taxon>
        <taxon>Pseudomonadati</taxon>
        <taxon>Pseudomonadota</taxon>
        <taxon>Gammaproteobacteria</taxon>
        <taxon>Thiohalobacterales</taxon>
        <taxon>Thiohalobacteraceae</taxon>
        <taxon>Thiohalobacter</taxon>
    </lineage>
</organism>
<evidence type="ECO:0000256" key="1">
    <source>
        <dbReference type="SAM" id="Phobius"/>
    </source>
</evidence>
<keyword evidence="4" id="KW-1185">Reference proteome</keyword>
<evidence type="ECO:0000313" key="3">
    <source>
        <dbReference type="EMBL" id="RRQ21696.1"/>
    </source>
</evidence>
<dbReference type="Proteomes" id="UP000287798">
    <property type="component" value="Unassembled WGS sequence"/>
</dbReference>
<gene>
    <name evidence="3" type="ORF">D6C00_06865</name>
</gene>
<feature type="chain" id="PRO_5019531111" evidence="2">
    <location>
        <begin position="24"/>
        <end position="83"/>
    </location>
</feature>
<feature type="transmembrane region" description="Helical" evidence="1">
    <location>
        <begin position="33"/>
        <end position="56"/>
    </location>
</feature>
<keyword evidence="1" id="KW-1133">Transmembrane helix</keyword>
<dbReference type="AlphaFoldDB" id="A0A426QJ03"/>
<name>A0A426QJ03_9GAMM</name>
<evidence type="ECO:0000313" key="4">
    <source>
        <dbReference type="Proteomes" id="UP000287798"/>
    </source>
</evidence>
<protein>
    <submittedName>
        <fullName evidence="3">Uncharacterized protein</fullName>
    </submittedName>
</protein>
<dbReference type="EMBL" id="QZMU01000001">
    <property type="protein sequence ID" value="RRQ21696.1"/>
    <property type="molecule type" value="Genomic_DNA"/>
</dbReference>
<evidence type="ECO:0000256" key="2">
    <source>
        <dbReference type="SAM" id="SignalP"/>
    </source>
</evidence>
<reference evidence="3 4" key="1">
    <citation type="journal article" date="2010" name="Int. J. Syst. Evol. Microbiol.">
        <title>Thiohalobacter thiocyanaticus gen. nov., sp. nov., a moderately halophilic, sulfur-oxidizing gammaproteobacterium from hypersaline lakes, that utilizes thiocyanate.</title>
        <authorList>
            <person name="Sorokin D.Y."/>
            <person name="Kovaleva O.L."/>
            <person name="Tourova T.P."/>
            <person name="Muyzer G."/>
        </authorList>
    </citation>
    <scope>NUCLEOTIDE SEQUENCE [LARGE SCALE GENOMIC DNA]</scope>
    <source>
        <strain evidence="3 4">Hrh1</strain>
    </source>
</reference>
<accession>A0A426QJ03</accession>
<comment type="caution">
    <text evidence="3">The sequence shown here is derived from an EMBL/GenBank/DDBJ whole genome shotgun (WGS) entry which is preliminary data.</text>
</comment>